<keyword evidence="3" id="KW-0804">Transcription</keyword>
<dbReference type="GO" id="GO:0043565">
    <property type="term" value="F:sequence-specific DNA binding"/>
    <property type="evidence" value="ECO:0007669"/>
    <property type="project" value="InterPro"/>
</dbReference>
<feature type="domain" description="HTH araC/xylS-type" evidence="4">
    <location>
        <begin position="227"/>
        <end position="325"/>
    </location>
</feature>
<dbReference type="RefSeq" id="WP_084447215.1">
    <property type="nucleotide sequence ID" value="NZ_FWWW01000091.1"/>
</dbReference>
<dbReference type="InterPro" id="IPR053142">
    <property type="entry name" value="PchR_regulatory_protein"/>
</dbReference>
<dbReference type="PROSITE" id="PS00041">
    <property type="entry name" value="HTH_ARAC_FAMILY_1"/>
    <property type="match status" value="1"/>
</dbReference>
<keyword evidence="6" id="KW-1185">Reference proteome</keyword>
<evidence type="ECO:0000313" key="6">
    <source>
        <dbReference type="Proteomes" id="UP000192266"/>
    </source>
</evidence>
<dbReference type="SUPFAM" id="SSF46689">
    <property type="entry name" value="Homeodomain-like"/>
    <property type="match status" value="2"/>
</dbReference>
<dbReference type="Proteomes" id="UP000192266">
    <property type="component" value="Unassembled WGS sequence"/>
</dbReference>
<evidence type="ECO:0000256" key="1">
    <source>
        <dbReference type="ARBA" id="ARBA00023015"/>
    </source>
</evidence>
<dbReference type="PANTHER" id="PTHR47893">
    <property type="entry name" value="REGULATORY PROTEIN PCHR"/>
    <property type="match status" value="1"/>
</dbReference>
<evidence type="ECO:0000256" key="2">
    <source>
        <dbReference type="ARBA" id="ARBA00023125"/>
    </source>
</evidence>
<dbReference type="InterPro" id="IPR020449">
    <property type="entry name" value="Tscrpt_reg_AraC-type_HTH"/>
</dbReference>
<proteinExistence type="predicted"/>
<sequence length="331" mass="36474">MELLFTPTGAVNLLREFAAVAGVTPVSNTLKLPPTLRQGDLQAHVLQPGFELITHHYTLCAPLTLRRVPAVPRTDLMCIIFCLNELPIDQQFGGDNASHSGRPAAGITLSTDDMGGVFVFPVGIEIFVGILTLRLAVLRELLGAGTEHPLLTEMQAGSKSFFVYEDARPDIQTVVRQLRQPPAAPTLQALYYQFKAQELLYLFLGQLAVRPNQALAAMHPADAKRLMQVRAQLLADLACAPSVAALATAAGLSETRLKRLFRQVFGRSIYDYYQQARLAEARRLLRNPALSVADVGERLGFTNLSHFARLFRRTTGTTPKKYARELPVGWD</sequence>
<protein>
    <submittedName>
        <fullName evidence="5">Transcriptional regulator, AraC family</fullName>
    </submittedName>
</protein>
<dbReference type="PANTHER" id="PTHR47893:SF1">
    <property type="entry name" value="REGULATORY PROTEIN PCHR"/>
    <property type="match status" value="1"/>
</dbReference>
<dbReference type="GO" id="GO:0003700">
    <property type="term" value="F:DNA-binding transcription factor activity"/>
    <property type="evidence" value="ECO:0007669"/>
    <property type="project" value="InterPro"/>
</dbReference>
<reference evidence="5 6" key="1">
    <citation type="submission" date="2017-04" db="EMBL/GenBank/DDBJ databases">
        <authorList>
            <person name="Afonso C.L."/>
            <person name="Miller P.J."/>
            <person name="Scott M.A."/>
            <person name="Spackman E."/>
            <person name="Goraichik I."/>
            <person name="Dimitrov K.M."/>
            <person name="Suarez D.L."/>
            <person name="Swayne D.E."/>
        </authorList>
    </citation>
    <scope>NUCLEOTIDE SEQUENCE [LARGE SCALE GENOMIC DNA]</scope>
    <source>
        <strain evidence="5 6">DSM 11622</strain>
    </source>
</reference>
<dbReference type="InterPro" id="IPR018062">
    <property type="entry name" value="HTH_AraC-typ_CS"/>
</dbReference>
<keyword evidence="1" id="KW-0805">Transcription regulation</keyword>
<gene>
    <name evidence="5" type="ORF">SAMN00120144_0145</name>
</gene>
<keyword evidence="2" id="KW-0238">DNA-binding</keyword>
<dbReference type="OrthoDB" id="1156172at2"/>
<accession>A0A1W1W173</accession>
<dbReference type="Gene3D" id="1.10.10.60">
    <property type="entry name" value="Homeodomain-like"/>
    <property type="match status" value="1"/>
</dbReference>
<dbReference type="Pfam" id="PF12833">
    <property type="entry name" value="HTH_18"/>
    <property type="match status" value="1"/>
</dbReference>
<dbReference type="InterPro" id="IPR009057">
    <property type="entry name" value="Homeodomain-like_sf"/>
</dbReference>
<evidence type="ECO:0000256" key="3">
    <source>
        <dbReference type="ARBA" id="ARBA00023163"/>
    </source>
</evidence>
<name>A0A1W1W173_9BACT</name>
<evidence type="ECO:0000313" key="5">
    <source>
        <dbReference type="EMBL" id="SMB99348.1"/>
    </source>
</evidence>
<organism evidence="5 6">
    <name type="scientific">Hymenobacter roseosalivarius DSM 11622</name>
    <dbReference type="NCBI Taxonomy" id="645990"/>
    <lineage>
        <taxon>Bacteria</taxon>
        <taxon>Pseudomonadati</taxon>
        <taxon>Bacteroidota</taxon>
        <taxon>Cytophagia</taxon>
        <taxon>Cytophagales</taxon>
        <taxon>Hymenobacteraceae</taxon>
        <taxon>Hymenobacter</taxon>
    </lineage>
</organism>
<dbReference type="PROSITE" id="PS01124">
    <property type="entry name" value="HTH_ARAC_FAMILY_2"/>
    <property type="match status" value="1"/>
</dbReference>
<dbReference type="EMBL" id="FWWW01000091">
    <property type="protein sequence ID" value="SMB99348.1"/>
    <property type="molecule type" value="Genomic_DNA"/>
</dbReference>
<dbReference type="PRINTS" id="PR00032">
    <property type="entry name" value="HTHARAC"/>
</dbReference>
<dbReference type="AlphaFoldDB" id="A0A1W1W173"/>
<dbReference type="InterPro" id="IPR018060">
    <property type="entry name" value="HTH_AraC"/>
</dbReference>
<dbReference type="STRING" id="645990.SAMN00120144_0145"/>
<evidence type="ECO:0000259" key="4">
    <source>
        <dbReference type="PROSITE" id="PS01124"/>
    </source>
</evidence>
<dbReference type="SMART" id="SM00342">
    <property type="entry name" value="HTH_ARAC"/>
    <property type="match status" value="1"/>
</dbReference>